<evidence type="ECO:0000313" key="2">
    <source>
        <dbReference type="Proteomes" id="UP000051845"/>
    </source>
</evidence>
<dbReference type="PATRIC" id="fig|1423733.4.peg.1779"/>
<dbReference type="Proteomes" id="UP000051845">
    <property type="component" value="Unassembled WGS sequence"/>
</dbReference>
<organism evidence="1 2">
    <name type="scientific">Secundilactobacillus collinoides DSM 20515 = JCM 1123</name>
    <dbReference type="NCBI Taxonomy" id="1423733"/>
    <lineage>
        <taxon>Bacteria</taxon>
        <taxon>Bacillati</taxon>
        <taxon>Bacillota</taxon>
        <taxon>Bacilli</taxon>
        <taxon>Lactobacillales</taxon>
        <taxon>Lactobacillaceae</taxon>
        <taxon>Secundilactobacillus</taxon>
    </lineage>
</organism>
<gene>
    <name evidence="1" type="ORF">FC82_GL001690</name>
</gene>
<accession>A0A0R2BBB2</accession>
<comment type="caution">
    <text evidence="1">The sequence shown here is derived from an EMBL/GenBank/DDBJ whole genome shotgun (WGS) entry which is preliminary data.</text>
</comment>
<name>A0A0R2BBB2_SECCO</name>
<evidence type="ECO:0000313" key="1">
    <source>
        <dbReference type="EMBL" id="KRM76330.1"/>
    </source>
</evidence>
<dbReference type="AlphaFoldDB" id="A0A0R2BBB2"/>
<protein>
    <submittedName>
        <fullName evidence="1">Uncharacterized protein</fullName>
    </submittedName>
</protein>
<proteinExistence type="predicted"/>
<reference evidence="1 2" key="1">
    <citation type="journal article" date="2015" name="Genome Announc.">
        <title>Expanding the biotechnology potential of lactobacilli through comparative genomics of 213 strains and associated genera.</title>
        <authorList>
            <person name="Sun Z."/>
            <person name="Harris H.M."/>
            <person name="McCann A."/>
            <person name="Guo C."/>
            <person name="Argimon S."/>
            <person name="Zhang W."/>
            <person name="Yang X."/>
            <person name="Jeffery I.B."/>
            <person name="Cooney J.C."/>
            <person name="Kagawa T.F."/>
            <person name="Liu W."/>
            <person name="Song Y."/>
            <person name="Salvetti E."/>
            <person name="Wrobel A."/>
            <person name="Rasinkangas P."/>
            <person name="Parkhill J."/>
            <person name="Rea M.C."/>
            <person name="O'Sullivan O."/>
            <person name="Ritari J."/>
            <person name="Douillard F.P."/>
            <person name="Paul Ross R."/>
            <person name="Yang R."/>
            <person name="Briner A.E."/>
            <person name="Felis G.E."/>
            <person name="de Vos W.M."/>
            <person name="Barrangou R."/>
            <person name="Klaenhammer T.R."/>
            <person name="Caufield P.W."/>
            <person name="Cui Y."/>
            <person name="Zhang H."/>
            <person name="O'Toole P.W."/>
        </authorList>
    </citation>
    <scope>NUCLEOTIDE SEQUENCE [LARGE SCALE GENOMIC DNA]</scope>
    <source>
        <strain evidence="1 2">DSM 20515</strain>
    </source>
</reference>
<dbReference type="EMBL" id="AYYR01000030">
    <property type="protein sequence ID" value="KRM76330.1"/>
    <property type="molecule type" value="Genomic_DNA"/>
</dbReference>
<sequence>MFHVWAKQTGIILGGLLVRRILPPPVLPQGLKRMMHGLSFDFSGHNQTQSF</sequence>